<dbReference type="OrthoDB" id="767974at2759"/>
<sequence length="765" mass="85845">MADTGFYQTDCKSILSQVKHQEKQIRLKRRSLPESLLREDDIFYETTKTLIEEAFGACNPGGGHDVSQDDMEFFGKCNIRTVISCLDDLTNKGLYLLATIVAGDSGKFEKTRWKMKRLIKDHLPKVLGSRNPSHFEMDICRQLSKLLNDPQYFREKGGTFWNPRSRSQHAAVTKVLSGLNNLPSEILIAMYRRLKGAQAGLPQLLPRRHGWGRGYLIKQLRKTSEKMLSELGEGDELQEPLAKAMAVPGLLVKLKPGSHNSSGTEFYPFSSEIKSLQDEIAKAIWLLKTKVRLPELKNLQLLLDPNAKVSNRSLRAAIRRMLTKYLYECSEMDAIPKSLLETLSIINNNSRSTPLGCFSKDEVEKEIESILSVSAQTKQIVLDLLPGHDFDQDFADAYMEVLEESDDGGDEGDNNENSWHVEESSSQASRFHFIDSNYEGESTGESIPFNLKQGTSTPKENRSSSLLTPQKDFSHSFEGLEPMGCTGMHSVNPRGIISSSPFRESMSLSRMVNICMNQNKVEGIGGSLMPKVNGNYQSSVSANQSFDRCEPEHNSGLEPVSTPFISLKVSLGEQKAANDKQRSCKNQYLAIQELCDETSMIAYNLVGHLLDGFARAEGLELDWRESLYLRGGDSIEEDFQGGKEDKIPSEKCDGAAVVRVVEDLIPSFPKRSSEDLFEMHSPFFYSLPYIFFDIEVILLHLVGSELHCFNENPDEVIKSLLVDVHDGIFSKATQMWKLLTMSRSGDKSLLQNSNCCGSNLIVYRE</sequence>
<dbReference type="AlphaFoldDB" id="A0A6A1W6U9"/>
<comment type="caution">
    <text evidence="2">The sequence shown here is derived from an EMBL/GenBank/DDBJ whole genome shotgun (WGS) entry which is preliminary data.</text>
</comment>
<dbReference type="Proteomes" id="UP000516437">
    <property type="component" value="Chromosome 3"/>
</dbReference>
<dbReference type="EMBL" id="RXIC02000021">
    <property type="protein sequence ID" value="KAB1219418.1"/>
    <property type="molecule type" value="Genomic_DNA"/>
</dbReference>
<proteinExistence type="predicted"/>
<evidence type="ECO:0000256" key="1">
    <source>
        <dbReference type="SAM" id="MobiDB-lite"/>
    </source>
</evidence>
<feature type="region of interest" description="Disordered" evidence="1">
    <location>
        <begin position="404"/>
        <end position="427"/>
    </location>
</feature>
<reference evidence="2 3" key="1">
    <citation type="journal article" date="2019" name="Plant Biotechnol. J.">
        <title>The red bayberry genome and genetic basis of sex determination.</title>
        <authorList>
            <person name="Jia H.M."/>
            <person name="Jia H.J."/>
            <person name="Cai Q.L."/>
            <person name="Wang Y."/>
            <person name="Zhao H.B."/>
            <person name="Yang W.F."/>
            <person name="Wang G.Y."/>
            <person name="Li Y.H."/>
            <person name="Zhan D.L."/>
            <person name="Shen Y.T."/>
            <person name="Niu Q.F."/>
            <person name="Chang L."/>
            <person name="Qiu J."/>
            <person name="Zhao L."/>
            <person name="Xie H.B."/>
            <person name="Fu W.Y."/>
            <person name="Jin J."/>
            <person name="Li X.W."/>
            <person name="Jiao Y."/>
            <person name="Zhou C.C."/>
            <person name="Tu T."/>
            <person name="Chai C.Y."/>
            <person name="Gao J.L."/>
            <person name="Fan L.J."/>
            <person name="van de Weg E."/>
            <person name="Wang J.Y."/>
            <person name="Gao Z.S."/>
        </authorList>
    </citation>
    <scope>NUCLEOTIDE SEQUENCE [LARGE SCALE GENOMIC DNA]</scope>
    <source>
        <tissue evidence="2">Leaves</tissue>
    </source>
</reference>
<name>A0A6A1W6U9_9ROSI</name>
<evidence type="ECO:0000313" key="3">
    <source>
        <dbReference type="Proteomes" id="UP000516437"/>
    </source>
</evidence>
<evidence type="ECO:0000313" key="2">
    <source>
        <dbReference type="EMBL" id="KAB1219418.1"/>
    </source>
</evidence>
<gene>
    <name evidence="2" type="ORF">CJ030_MR3G001099</name>
</gene>
<dbReference type="PANTHER" id="PTHR36071:SF1">
    <property type="entry name" value="DNA DOUBLE-STRAND BREAK REPAIR PROTEIN"/>
    <property type="match status" value="1"/>
</dbReference>
<accession>A0A6A1W6U9</accession>
<keyword evidence="3" id="KW-1185">Reference proteome</keyword>
<feature type="region of interest" description="Disordered" evidence="1">
    <location>
        <begin position="439"/>
        <end position="470"/>
    </location>
</feature>
<feature type="compositionally biased region" description="Polar residues" evidence="1">
    <location>
        <begin position="452"/>
        <end position="468"/>
    </location>
</feature>
<organism evidence="2 3">
    <name type="scientific">Morella rubra</name>
    <name type="common">Chinese bayberry</name>
    <dbReference type="NCBI Taxonomy" id="262757"/>
    <lineage>
        <taxon>Eukaryota</taxon>
        <taxon>Viridiplantae</taxon>
        <taxon>Streptophyta</taxon>
        <taxon>Embryophyta</taxon>
        <taxon>Tracheophyta</taxon>
        <taxon>Spermatophyta</taxon>
        <taxon>Magnoliopsida</taxon>
        <taxon>eudicotyledons</taxon>
        <taxon>Gunneridae</taxon>
        <taxon>Pentapetalae</taxon>
        <taxon>rosids</taxon>
        <taxon>fabids</taxon>
        <taxon>Fagales</taxon>
        <taxon>Myricaceae</taxon>
        <taxon>Morella</taxon>
    </lineage>
</organism>
<protein>
    <submittedName>
        <fullName evidence="2">Uncharacterized protein</fullName>
    </submittedName>
</protein>
<dbReference type="PANTHER" id="PTHR36071">
    <property type="entry name" value="DNA DOUBLE-STRAND BREAK REPAIR PROTEIN"/>
    <property type="match status" value="1"/>
</dbReference>
<feature type="compositionally biased region" description="Acidic residues" evidence="1">
    <location>
        <begin position="404"/>
        <end position="414"/>
    </location>
</feature>